<dbReference type="PANTHER" id="PTHR31793:SF39">
    <property type="entry name" value="THIOESTERASE_THIOL ESTER DEHYDRASE-ISOMERASE"/>
    <property type="match status" value="1"/>
</dbReference>
<dbReference type="InterPro" id="IPR029069">
    <property type="entry name" value="HotDog_dom_sf"/>
</dbReference>
<keyword evidence="3" id="KW-1185">Reference proteome</keyword>
<dbReference type="SUPFAM" id="SSF54637">
    <property type="entry name" value="Thioesterase/thiol ester dehydrase-isomerase"/>
    <property type="match status" value="1"/>
</dbReference>
<dbReference type="CDD" id="cd00586">
    <property type="entry name" value="4HBT"/>
    <property type="match status" value="1"/>
</dbReference>
<dbReference type="Proteomes" id="UP000559027">
    <property type="component" value="Unassembled WGS sequence"/>
</dbReference>
<dbReference type="Pfam" id="PF13279">
    <property type="entry name" value="4HBT_2"/>
    <property type="match status" value="1"/>
</dbReference>
<dbReference type="AlphaFoldDB" id="A0A8H5GB85"/>
<evidence type="ECO:0000256" key="1">
    <source>
        <dbReference type="SAM" id="MobiDB-lite"/>
    </source>
</evidence>
<reference evidence="2 3" key="1">
    <citation type="journal article" date="2020" name="ISME J.">
        <title>Uncovering the hidden diversity of litter-decomposition mechanisms in mushroom-forming fungi.</title>
        <authorList>
            <person name="Floudas D."/>
            <person name="Bentzer J."/>
            <person name="Ahren D."/>
            <person name="Johansson T."/>
            <person name="Persson P."/>
            <person name="Tunlid A."/>
        </authorList>
    </citation>
    <scope>NUCLEOTIDE SEQUENCE [LARGE SCALE GENOMIC DNA]</scope>
    <source>
        <strain evidence="2 3">CBS 146.42</strain>
    </source>
</reference>
<evidence type="ECO:0008006" key="4">
    <source>
        <dbReference type="Google" id="ProtNLM"/>
    </source>
</evidence>
<evidence type="ECO:0000313" key="3">
    <source>
        <dbReference type="Proteomes" id="UP000559027"/>
    </source>
</evidence>
<evidence type="ECO:0000313" key="2">
    <source>
        <dbReference type="EMBL" id="KAF5361774.1"/>
    </source>
</evidence>
<comment type="caution">
    <text evidence="2">The sequence shown here is derived from an EMBL/GenBank/DDBJ whole genome shotgun (WGS) entry which is preliminary data.</text>
</comment>
<organism evidence="2 3">
    <name type="scientific">Leucocoprinus leucothites</name>
    <dbReference type="NCBI Taxonomy" id="201217"/>
    <lineage>
        <taxon>Eukaryota</taxon>
        <taxon>Fungi</taxon>
        <taxon>Dikarya</taxon>
        <taxon>Basidiomycota</taxon>
        <taxon>Agaricomycotina</taxon>
        <taxon>Agaricomycetes</taxon>
        <taxon>Agaricomycetidae</taxon>
        <taxon>Agaricales</taxon>
        <taxon>Agaricineae</taxon>
        <taxon>Agaricaceae</taxon>
        <taxon>Leucocoprinus</taxon>
    </lineage>
</organism>
<dbReference type="Gene3D" id="3.10.129.10">
    <property type="entry name" value="Hotdog Thioesterase"/>
    <property type="match status" value="1"/>
</dbReference>
<feature type="region of interest" description="Disordered" evidence="1">
    <location>
        <begin position="38"/>
        <end position="59"/>
    </location>
</feature>
<accession>A0A8H5GB85</accession>
<protein>
    <recommendedName>
        <fullName evidence="4">Thioesterase/thiol ester dehydrase-isomerase</fullName>
    </recommendedName>
</protein>
<dbReference type="EMBL" id="JAACJO010000002">
    <property type="protein sequence ID" value="KAF5361774.1"/>
    <property type="molecule type" value="Genomic_DNA"/>
</dbReference>
<gene>
    <name evidence="2" type="ORF">D9756_002166</name>
</gene>
<proteinExistence type="predicted"/>
<dbReference type="GO" id="GO:0047617">
    <property type="term" value="F:fatty acyl-CoA hydrolase activity"/>
    <property type="evidence" value="ECO:0007669"/>
    <property type="project" value="TreeGrafter"/>
</dbReference>
<dbReference type="PANTHER" id="PTHR31793">
    <property type="entry name" value="4-HYDROXYBENZOYL-COA THIOESTERASE FAMILY MEMBER"/>
    <property type="match status" value="1"/>
</dbReference>
<sequence length="239" mass="26713">MISLRRPAVPISSLRTLRSIPCRPKTTSLSELQAAFRDPKSPYYIPPGTQGPEAEDSPSHTYGFNAAALNSPSDPLTKAKEKLSSEGFDPLSFWEQSIVWGDHDAFQHVNNVNYVRFFESARIKWMTSLGNELGGPEKVKAMLKAQGISLILKSIEVRFRRPVTYPDTLLIGYKPILPPPEGSPDNATFEVKASAYSISQEAFVAHSRESLVWYDYDYLKKCDPGDRTRAVVYGRAKAK</sequence>
<dbReference type="InterPro" id="IPR050563">
    <property type="entry name" value="4-hydroxybenzoyl-CoA_TE"/>
</dbReference>
<dbReference type="OrthoDB" id="5538558at2759"/>
<name>A0A8H5GB85_9AGAR</name>